<reference evidence="1" key="1">
    <citation type="submission" date="2019-12" db="EMBL/GenBank/DDBJ databases">
        <authorList>
            <person name="Cremers G."/>
        </authorList>
    </citation>
    <scope>NUCLEOTIDE SEQUENCE</scope>
    <source>
        <strain evidence="1">Mbul2</strain>
    </source>
</reference>
<dbReference type="EMBL" id="LR743511">
    <property type="protein sequence ID" value="CAA2145139.1"/>
    <property type="molecule type" value="Genomic_DNA"/>
</dbReference>
<evidence type="ECO:0000313" key="1">
    <source>
        <dbReference type="EMBL" id="CAA2145139.1"/>
    </source>
</evidence>
<protein>
    <submittedName>
        <fullName evidence="1">Uncharacterized protein</fullName>
    </submittedName>
</protein>
<dbReference type="AlphaFoldDB" id="A0A679KHM1"/>
<accession>A0A679KHM1</accession>
<dbReference type="RefSeq" id="WP_339163569.1">
    <property type="nucleotide sequence ID" value="NZ_LR743511.1"/>
</dbReference>
<proteinExistence type="predicted"/>
<sequence>MQKDETVSGSEQHPKQFSAPVCDLIKGTIERMRRLAIGYPTLDNRIDEDMGFVTPLMSQLVDEKVVKENSAADDVAAGYLEGMMTPKAFCGPSSRDRHATALTFWAFVRAIQDLSTTSGQYGLNEVARNTGFFGHLSSTLRTFLDLEGMIDADSLIYWADFASEHLEPEIGADFAIVHSLGNGRYKVAFLQAKRVQNDPNAYIGHYVKGKNQHQINILADHEIFHLDKSSSNCGKPNENDLTIFGRWCFYVFWHEVGESGDLLLPTVRSAHSVRKTRESWTSSSLTAGVEFAAFVTLFLADPASSVGYLVDVEAMPALFKGHRPSSLLFLDSPTNGLVPKAKVALLNKIGYAPASPGSRMVREIPQLEAKSFGL</sequence>
<gene>
    <name evidence="1" type="ORF">MBLL_04261</name>
</gene>
<name>A0A679KHM1_9HYPH</name>
<organism evidence="1">
    <name type="scientific">Methylobacterium bullatum</name>
    <dbReference type="NCBI Taxonomy" id="570505"/>
    <lineage>
        <taxon>Bacteria</taxon>
        <taxon>Pseudomonadati</taxon>
        <taxon>Pseudomonadota</taxon>
        <taxon>Alphaproteobacteria</taxon>
        <taxon>Hyphomicrobiales</taxon>
        <taxon>Methylobacteriaceae</taxon>
        <taxon>Methylobacterium</taxon>
    </lineage>
</organism>